<dbReference type="Gene3D" id="2.30.110.10">
    <property type="entry name" value="Electron Transport, Fmn-binding Protein, Chain A"/>
    <property type="match status" value="1"/>
</dbReference>
<dbReference type="Proteomes" id="UP000321039">
    <property type="component" value="Unassembled WGS sequence"/>
</dbReference>
<dbReference type="SMART" id="SM00903">
    <property type="entry name" value="Flavin_Reduct"/>
    <property type="match status" value="1"/>
</dbReference>
<name>A0A5C9A8G4_9GAMM</name>
<evidence type="ECO:0000313" key="5">
    <source>
        <dbReference type="Proteomes" id="UP000321039"/>
    </source>
</evidence>
<proteinExistence type="inferred from homology"/>
<reference evidence="4 5" key="1">
    <citation type="submission" date="2019-08" db="EMBL/GenBank/DDBJ databases">
        <title>Parahaliea maris sp. nov., isolated from the surface seawater.</title>
        <authorList>
            <person name="Liu Y."/>
        </authorList>
    </citation>
    <scope>NUCLEOTIDE SEQUENCE [LARGE SCALE GENOMIC DNA]</scope>
    <source>
        <strain evidence="4 5">HSLHS9</strain>
    </source>
</reference>
<evidence type="ECO:0000259" key="3">
    <source>
        <dbReference type="SMART" id="SM00903"/>
    </source>
</evidence>
<feature type="domain" description="Flavin reductase like" evidence="3">
    <location>
        <begin position="18"/>
        <end position="159"/>
    </location>
</feature>
<dbReference type="RefSeq" id="WP_148066240.1">
    <property type="nucleotide sequence ID" value="NZ_VRZA01000001.1"/>
</dbReference>
<dbReference type="AlphaFoldDB" id="A0A5C9A8G4"/>
<dbReference type="Pfam" id="PF01613">
    <property type="entry name" value="Flavin_Reduct"/>
    <property type="match status" value="1"/>
</dbReference>
<gene>
    <name evidence="4" type="ORF">FV139_00200</name>
</gene>
<dbReference type="EMBL" id="VRZA01000001">
    <property type="protein sequence ID" value="TXS95970.1"/>
    <property type="molecule type" value="Genomic_DNA"/>
</dbReference>
<dbReference type="GO" id="GO:0042602">
    <property type="term" value="F:riboflavin reductase (NADPH) activity"/>
    <property type="evidence" value="ECO:0007669"/>
    <property type="project" value="TreeGrafter"/>
</dbReference>
<comment type="caution">
    <text evidence="4">The sequence shown here is derived from an EMBL/GenBank/DDBJ whole genome shotgun (WGS) entry which is preliminary data.</text>
</comment>
<protein>
    <submittedName>
        <fullName evidence="4">Flavin reductase family protein</fullName>
    </submittedName>
</protein>
<dbReference type="PANTHER" id="PTHR30466:SF11">
    <property type="entry name" value="FLAVIN-DEPENDENT MONOOXYGENASE, REDUCTASE SUBUNIT HSAB"/>
    <property type="match status" value="1"/>
</dbReference>
<evidence type="ECO:0000256" key="2">
    <source>
        <dbReference type="ARBA" id="ARBA00023002"/>
    </source>
</evidence>
<evidence type="ECO:0000256" key="1">
    <source>
        <dbReference type="ARBA" id="ARBA00008898"/>
    </source>
</evidence>
<accession>A0A5C9A8G4</accession>
<keyword evidence="5" id="KW-1185">Reference proteome</keyword>
<dbReference type="SUPFAM" id="SSF50475">
    <property type="entry name" value="FMN-binding split barrel"/>
    <property type="match status" value="1"/>
</dbReference>
<dbReference type="PANTHER" id="PTHR30466">
    <property type="entry name" value="FLAVIN REDUCTASE"/>
    <property type="match status" value="1"/>
</dbReference>
<dbReference type="GO" id="GO:0010181">
    <property type="term" value="F:FMN binding"/>
    <property type="evidence" value="ECO:0007669"/>
    <property type="project" value="InterPro"/>
</dbReference>
<dbReference type="InterPro" id="IPR002563">
    <property type="entry name" value="Flavin_Rdtase-like_dom"/>
</dbReference>
<dbReference type="InterPro" id="IPR050268">
    <property type="entry name" value="NADH-dep_flavin_reductase"/>
</dbReference>
<sequence>MCRSNRKPIDTRALRHALGHFPTGVAVVTTAPEGCAPAGMTINSFHSISLEPALVGWCIARQAGSYRTFQRCGQFTFSFLDENQRYVADRFARPGVDRFAGLDSSGPAGPVIPGACAWLRCRLYRQVALGDHLLIVGKVSAFGTSPGHPLVFAGGKYGSVQRPVERELPHPAALLAAGKADFTTINRTSAGGGL</sequence>
<dbReference type="InterPro" id="IPR012349">
    <property type="entry name" value="Split_barrel_FMN-bd"/>
</dbReference>
<keyword evidence="2" id="KW-0560">Oxidoreductase</keyword>
<organism evidence="4 5">
    <name type="scientific">Parahaliea maris</name>
    <dbReference type="NCBI Taxonomy" id="2716870"/>
    <lineage>
        <taxon>Bacteria</taxon>
        <taxon>Pseudomonadati</taxon>
        <taxon>Pseudomonadota</taxon>
        <taxon>Gammaproteobacteria</taxon>
        <taxon>Cellvibrionales</taxon>
        <taxon>Halieaceae</taxon>
        <taxon>Parahaliea</taxon>
    </lineage>
</organism>
<comment type="similarity">
    <text evidence="1">Belongs to the non-flavoprotein flavin reductase family.</text>
</comment>
<evidence type="ECO:0000313" key="4">
    <source>
        <dbReference type="EMBL" id="TXS95970.1"/>
    </source>
</evidence>